<dbReference type="AlphaFoldDB" id="A0A368UUN3"/>
<accession>A0A368UUN3</accession>
<name>A0A368UUN3_9BACT</name>
<protein>
    <submittedName>
        <fullName evidence="3">Glycosyl hydrolase family 115 (Putative glucuronidase)</fullName>
    </submittedName>
</protein>
<dbReference type="EMBL" id="QPIZ01000015">
    <property type="protein sequence ID" value="RCW32549.1"/>
    <property type="molecule type" value="Genomic_DNA"/>
</dbReference>
<dbReference type="GO" id="GO:0016787">
    <property type="term" value="F:hydrolase activity"/>
    <property type="evidence" value="ECO:0007669"/>
    <property type="project" value="UniProtKB-KW"/>
</dbReference>
<dbReference type="InterPro" id="IPR031924">
    <property type="entry name" value="GH115"/>
</dbReference>
<feature type="domain" description="Gylcosyl hydrolase 115 C-terminal" evidence="2">
    <location>
        <begin position="801"/>
        <end position="968"/>
    </location>
</feature>
<keyword evidence="1 3" id="KW-0378">Hydrolase</keyword>
<dbReference type="InterPro" id="IPR041437">
    <property type="entry name" value="GH115_C"/>
</dbReference>
<dbReference type="RefSeq" id="WP_114437308.1">
    <property type="nucleotide sequence ID" value="NZ_QPIZ01000015.1"/>
</dbReference>
<dbReference type="Proteomes" id="UP000252733">
    <property type="component" value="Unassembled WGS sequence"/>
</dbReference>
<dbReference type="Gene3D" id="3.20.20.520">
    <property type="entry name" value="Glycosyl hydrolase family 115"/>
    <property type="match status" value="1"/>
</dbReference>
<sequence length="979" mass="112395">MYRSFYDMLFYRVLFLILFFIGFSNTSFSQAPSKFVITDNNSKVSLIFDSRESSVVEIAVNALADDILRLTGSRPVVANNMSNVTGNVIIVGTKEQSRFLKNDVIPASQVPVGWETYSYTFVENYTESIPLAMVICGADKRGAAYGVFDLSKKLGVSPWYWWADVVPGKKDQLTVNPQDFLSQEPSVKFRGIFLNDECWGLNPWASNTYEPEEGNIGPRTYARIFELLLRLKANFIWPAMHPCTNAFYKNPENPKVADEYGIVVGTSHAEPMLRNNVDEWNHHSMGDYNYMENRETVLKYWDERVKESLNHESFYTLGMRGIHDSGMVGVGSREEQVKVLEKIISEQRKMLKKHINSDVTEIPQTFTAYKEVLDIYDAGLQLPEDITLVWPDDNYGYIKRFSNESEMQRAGGSGIYYHLSYWGRPHDYLWLSSTHPSLIREEMMKAAHYKSREIWVANVGDIKPAEYNMSLFLDMAFNNEKFENPLSEKKHLEEWMISIFGTGTGEEAAAILWNYYQLNFERRPEFMGWSQTEPTRKTHFTAFSLFENGDELQKRIDAFDELSQKVRELRGHIPERLDDAFFQLVWYPVICAGYINKKFLYTQKAYKYASQGRSSANDFARKAQDAYENILSETKDYNNQLLNGKWKNMMDFAPRSLPVFNPPTKVYWDMTKEEGWAIATEGNEEIRRSKDIYGPLSLPEFTNLTHQSYFADVLLKGLDSLQWEVIPSENWIAVNKSSGVLSGDFGDKQERVWISVDWSQFPEKDRSRGKVTLKGDDGKEISFNVYAKKYQVEKEGDGNLFVENNGYFSIYGENYSRVNNGGPVEWDILEGLGYTGSSVWVNPMKSFTSTDVVENASVVEYELWVDQRCEITVHIYCLPVHPLTKGHDVRIGVGLNEEKPQVISHKTYGRSETWKQNVLSNSAKVTCRFIVQEEGLNTLKIYAIDPGVIIDRIEIDTGGLPNHYSVLPETRCIPVVCGN</sequence>
<dbReference type="InterPro" id="IPR029018">
    <property type="entry name" value="Hex-like_dom2"/>
</dbReference>
<dbReference type="PANTHER" id="PTHR37842:SF2">
    <property type="entry name" value="GYLCOSYL HYDROLASE 115 C-TERMINAL DOMAIN-CONTAINING PROTEIN"/>
    <property type="match status" value="1"/>
</dbReference>
<keyword evidence="4" id="KW-1185">Reference proteome</keyword>
<dbReference type="Pfam" id="PF17829">
    <property type="entry name" value="GH115_C"/>
    <property type="match status" value="1"/>
</dbReference>
<dbReference type="Pfam" id="PF15979">
    <property type="entry name" value="Glyco_hydro_115"/>
    <property type="match status" value="1"/>
</dbReference>
<comment type="caution">
    <text evidence="3">The sequence shown here is derived from an EMBL/GenBank/DDBJ whole genome shotgun (WGS) entry which is preliminary data.</text>
</comment>
<dbReference type="PANTHER" id="PTHR37842">
    <property type="match status" value="1"/>
</dbReference>
<dbReference type="GO" id="GO:0005975">
    <property type="term" value="P:carbohydrate metabolic process"/>
    <property type="evidence" value="ECO:0007669"/>
    <property type="project" value="UniProtKB-ARBA"/>
</dbReference>
<dbReference type="Gene3D" id="2.60.120.1620">
    <property type="match status" value="1"/>
</dbReference>
<organism evidence="3 4">
    <name type="scientific">Marinilabilia salmonicolor</name>
    <dbReference type="NCBI Taxonomy" id="989"/>
    <lineage>
        <taxon>Bacteria</taxon>
        <taxon>Pseudomonadati</taxon>
        <taxon>Bacteroidota</taxon>
        <taxon>Bacteroidia</taxon>
        <taxon>Marinilabiliales</taxon>
        <taxon>Marinilabiliaceae</taxon>
        <taxon>Marinilabilia</taxon>
    </lineage>
</organism>
<gene>
    <name evidence="3" type="ORF">DFO77_11594</name>
</gene>
<evidence type="ECO:0000313" key="4">
    <source>
        <dbReference type="Proteomes" id="UP000252733"/>
    </source>
</evidence>
<reference evidence="3 4" key="1">
    <citation type="submission" date="2018-07" db="EMBL/GenBank/DDBJ databases">
        <title>Freshwater and sediment microbial communities from various areas in North America, analyzing microbe dynamics in response to fracking.</title>
        <authorList>
            <person name="Lamendella R."/>
        </authorList>
    </citation>
    <scope>NUCLEOTIDE SEQUENCE [LARGE SCALE GENOMIC DNA]</scope>
    <source>
        <strain evidence="3 4">160A</strain>
    </source>
</reference>
<dbReference type="SUPFAM" id="SSF55545">
    <property type="entry name" value="beta-N-acetylhexosaminidase-like domain"/>
    <property type="match status" value="1"/>
</dbReference>
<dbReference type="Gene3D" id="3.30.379.10">
    <property type="entry name" value="Chitobiase/beta-hexosaminidase domain 2-like"/>
    <property type="match status" value="1"/>
</dbReference>
<evidence type="ECO:0000256" key="1">
    <source>
        <dbReference type="ARBA" id="ARBA00022801"/>
    </source>
</evidence>
<evidence type="ECO:0000259" key="2">
    <source>
        <dbReference type="Pfam" id="PF17829"/>
    </source>
</evidence>
<evidence type="ECO:0000313" key="3">
    <source>
        <dbReference type="EMBL" id="RCW32549.1"/>
    </source>
</evidence>
<proteinExistence type="predicted"/>
<dbReference type="Gene3D" id="1.20.58.2150">
    <property type="match status" value="1"/>
</dbReference>
<dbReference type="InterPro" id="IPR042301">
    <property type="entry name" value="GH115_sf"/>
</dbReference>